<organism evidence="1 2">
    <name type="scientific">Streptomyces lucensis JCM 4490</name>
    <dbReference type="NCBI Taxonomy" id="1306176"/>
    <lineage>
        <taxon>Bacteria</taxon>
        <taxon>Bacillati</taxon>
        <taxon>Actinomycetota</taxon>
        <taxon>Actinomycetes</taxon>
        <taxon>Kitasatosporales</taxon>
        <taxon>Streptomycetaceae</taxon>
        <taxon>Streptomyces</taxon>
    </lineage>
</organism>
<reference evidence="1" key="2">
    <citation type="submission" date="2020-09" db="EMBL/GenBank/DDBJ databases">
        <authorList>
            <person name="Sun Q."/>
            <person name="Ohkuma M."/>
        </authorList>
    </citation>
    <scope>NUCLEOTIDE SEQUENCE</scope>
    <source>
        <strain evidence="1">JCM 4490</strain>
    </source>
</reference>
<keyword evidence="2" id="KW-1185">Reference proteome</keyword>
<evidence type="ECO:0000313" key="2">
    <source>
        <dbReference type="Proteomes" id="UP000620224"/>
    </source>
</evidence>
<dbReference type="EMBL" id="BMUE01000008">
    <property type="protein sequence ID" value="GGW58419.1"/>
    <property type="molecule type" value="Genomic_DNA"/>
</dbReference>
<sequence length="61" mass="6376">MGALAVVAEVDIAEGLGGDLAELVLGETGPWAWKRRAAWRRGSARGRWCTRASSVLPGAAV</sequence>
<name>A0A918MS91_9ACTN</name>
<gene>
    <name evidence="1" type="ORF">GCM10010503_39350</name>
</gene>
<accession>A0A918MS91</accession>
<evidence type="ECO:0000313" key="1">
    <source>
        <dbReference type="EMBL" id="GGW58419.1"/>
    </source>
</evidence>
<reference evidence="1" key="1">
    <citation type="journal article" date="2014" name="Int. J. Syst. Evol. Microbiol.">
        <title>Complete genome sequence of Corynebacterium casei LMG S-19264T (=DSM 44701T), isolated from a smear-ripened cheese.</title>
        <authorList>
            <consortium name="US DOE Joint Genome Institute (JGI-PGF)"/>
            <person name="Walter F."/>
            <person name="Albersmeier A."/>
            <person name="Kalinowski J."/>
            <person name="Ruckert C."/>
        </authorList>
    </citation>
    <scope>NUCLEOTIDE SEQUENCE</scope>
    <source>
        <strain evidence="1">JCM 4490</strain>
    </source>
</reference>
<dbReference type="AlphaFoldDB" id="A0A918MS91"/>
<protein>
    <submittedName>
        <fullName evidence="1">Uncharacterized protein</fullName>
    </submittedName>
</protein>
<proteinExistence type="predicted"/>
<comment type="caution">
    <text evidence="1">The sequence shown here is derived from an EMBL/GenBank/DDBJ whole genome shotgun (WGS) entry which is preliminary data.</text>
</comment>
<dbReference type="Proteomes" id="UP000620224">
    <property type="component" value="Unassembled WGS sequence"/>
</dbReference>